<proteinExistence type="predicted"/>
<dbReference type="SUPFAM" id="SSF53335">
    <property type="entry name" value="S-adenosyl-L-methionine-dependent methyltransferases"/>
    <property type="match status" value="1"/>
</dbReference>
<evidence type="ECO:0000313" key="6">
    <source>
        <dbReference type="Proteomes" id="UP001642484"/>
    </source>
</evidence>
<reference evidence="5 6" key="1">
    <citation type="submission" date="2024-02" db="EMBL/GenBank/DDBJ databases">
        <authorList>
            <person name="Chen Y."/>
            <person name="Shah S."/>
            <person name="Dougan E. K."/>
            <person name="Thang M."/>
            <person name="Chan C."/>
        </authorList>
    </citation>
    <scope>NUCLEOTIDE SEQUENCE [LARGE SCALE GENOMIC DNA]</scope>
</reference>
<evidence type="ECO:0000256" key="3">
    <source>
        <dbReference type="SAM" id="MobiDB-lite"/>
    </source>
</evidence>
<keyword evidence="1" id="KW-0489">Methyltransferase</keyword>
<accession>A0ABP0S0P9</accession>
<evidence type="ECO:0000259" key="4">
    <source>
        <dbReference type="Pfam" id="PF25273"/>
    </source>
</evidence>
<feature type="domain" description="DUF7869" evidence="4">
    <location>
        <begin position="268"/>
        <end position="397"/>
    </location>
</feature>
<dbReference type="PANTHER" id="PTHR33153">
    <property type="entry name" value="MYND-TYPE DOMAIN-CONTAINING PROTEIN"/>
    <property type="match status" value="1"/>
</dbReference>
<keyword evidence="6" id="KW-1185">Reference proteome</keyword>
<feature type="region of interest" description="Disordered" evidence="3">
    <location>
        <begin position="399"/>
        <end position="431"/>
    </location>
</feature>
<gene>
    <name evidence="5" type="ORF">CCMP2556_LOCUS49541</name>
</gene>
<organism evidence="5 6">
    <name type="scientific">Durusdinium trenchii</name>
    <dbReference type="NCBI Taxonomy" id="1381693"/>
    <lineage>
        <taxon>Eukaryota</taxon>
        <taxon>Sar</taxon>
        <taxon>Alveolata</taxon>
        <taxon>Dinophyceae</taxon>
        <taxon>Suessiales</taxon>
        <taxon>Symbiodiniaceae</taxon>
        <taxon>Durusdinium</taxon>
    </lineage>
</organism>
<dbReference type="Pfam" id="PF25273">
    <property type="entry name" value="DUF7869"/>
    <property type="match status" value="1"/>
</dbReference>
<evidence type="ECO:0000256" key="1">
    <source>
        <dbReference type="ARBA" id="ARBA00022603"/>
    </source>
</evidence>
<dbReference type="Gene3D" id="3.40.50.150">
    <property type="entry name" value="Vaccinia Virus protein VP39"/>
    <property type="match status" value="1"/>
</dbReference>
<protein>
    <recommendedName>
        <fullName evidence="4">DUF7869 domain-containing protein</fullName>
    </recommendedName>
</protein>
<dbReference type="EMBL" id="CAXAMN010026805">
    <property type="protein sequence ID" value="CAK9105913.1"/>
    <property type="molecule type" value="Genomic_DNA"/>
</dbReference>
<dbReference type="Proteomes" id="UP001642484">
    <property type="component" value="Unassembled WGS sequence"/>
</dbReference>
<comment type="caution">
    <text evidence="5">The sequence shown here is derived from an EMBL/GenBank/DDBJ whole genome shotgun (WGS) entry which is preliminary data.</text>
</comment>
<sequence>MHSGRVKEPHHPSLGVSLVRSAENKRWPSIMSFFWLLWMSCAEILPVKFTMPGQDGTFVESTMSKDPDFQERYVQNFLACLEKNYDMNPATHSQSRVNHGGPGTFDGPRRYLEWQKPMDLFIQYQAYCESAGLATAAFTTFRRVMKAVFSAHLRFRDKGDFGQCDVCHRLRKRIRSSPNKQLKAVNVRLYTAHLLQQWSDRQFYWNLRSLSRNYFAQALHFSKRFAGSDLASSVLTAIQDGMDQAKLRLPKWGYRQLSKAATKLYRPATHLIGCWLHGFRLYLYLSDEDLKKDSETQIEALVLSLQNLFDHCGSLPLTLHLQQDNCPREGKNRFLVVFMLLLQVLGIFRFTCLGYLRTCHSHDDIDQVFGQVARLLMGKTCQSADEMLSLLEQCIDHGQPSEQQGQDAEEAERSPSVLLASDDEPSPGDKLHGRLACLQEPVGVDAFVTDFVHNPVFSHLRTKLVDTLNRVDTISVGSMFSGWAVLEMVLDALQNEWNDSVSQSRDSSASMKALRTVNLRFMAEIDKSKQKYSLIKKRLEDMGYQVSGGLHNTADFGLPQQRRRAWVLCHLASEVSCSAEALTSDVNRFRRCYVQLSKCLDLTVEDNGRPSKKTKCFDKNRSKWLKGFQEQCDVFGKVRLNQRVKILKALAVGCSEREVSILAVAIEDLFVNKGVDAMTQFRMDQESDHNMRKFIGNSFSVPVHLGALVAILANWEIQLRDWITQVYGGRHGFLEKRKWPLESGGSFLDVVQRCWCDEEALINDSLVLVKKLGIIDSGSTEEDFMNKYMKLEDYDEQTELIPDMATVMDIAKSICLIGWRDEELAALRFQIQDQSGEGGELFQEELGEVLGMRFADGEDGPTEDEPHVQNSLQFDDGGMRGLAAAVVWVGLVYYGLSFKDEDLVNPSMVELVRGLLNIPTCQKAIASDESTAMIRRIIKQNVDAKKQAVSSYEWSIILKNMNANSSKKNKALTVQEAIEMYNNNPEVEKAGSGSLLLDSKKQYAIKHWLELTSDAAHEEVTVSLRDGPFQFGPWGEQLSILKFIFLESTAGLAPMSACEIAPASNEATITINWALQMDATAQGILFQRIRRTFERATAIIDQPSDRKKYRMGEEELMNLRNMICLWCQIRQFCSTRVANYADLDRAICTGNTKDHELQPVLDSRPAQFGVSMLPCAQKQAMEAIREQEEGASLEVEKERLAVRDARWAFFKNALQRDQDKLQMAQEAPSKLEALKHRKQVAWRLEQAKTGEKVIKSYKDKYFRCDLVTKPELAQQKINEYRSFVAQSAGCKPDQDLYCIIIVDLNVPGAKNTETVGDLCACLQFANDLSPSRSCALLELPEVPKKSSKRGLADEESEVQNALWSLRQSCDVRWICPFNIHPAAEPHTNRRRFSSGRLVCNVDSTSENVFVTASELGLCGRPLSTDDDITLPLSKDMLLPESLDPEADLKQAERQRPSNEACQAQKGTKRWMALLRSLLTVNGENMKHKPCIVLNLTGYIEDVGCAVFEMRLANQELKGGFTTDQLYYHSVQWISKDLFGQARLTRDITDGWTQRRFEHGGHRFSMDAPELSEQEIASIPGAGARMGNLDTLQFEVLERLGDRMLIKTDEHKFWSAQTGALLTEYEGLRQRHLDLVGQSSVVAASSTSESAAPQTEQEPTPATVEVESIAKLQEDPGIEHRVPSECPQVELILCKDKSVWLVSSQGKSVGKHVVLGGFGTGQWLAEAECSEPGIPFALPHGDKSLFQLDETSFSSEAQGCTTMTLYKMLIRAETEKNITSHRVSFLEVKRKAAVQAGEDGFEVSIKAPMTFRCLRDPRSFAEGASERVTSKNLFSKCVGPTLPRNLALTVCRYRFERVGQNFKIQRPYMITGRALTLQKDKPLKLT</sequence>
<dbReference type="PANTHER" id="PTHR33153:SF3">
    <property type="entry name" value="TRAFFICKING PROTEIN PARTICLE COMPLEX SUBUNIT 11 DOMAIN-CONTAINING PROTEIN"/>
    <property type="match status" value="1"/>
</dbReference>
<name>A0ABP0S0P9_9DINO</name>
<keyword evidence="2" id="KW-0808">Transferase</keyword>
<dbReference type="InterPro" id="IPR001525">
    <property type="entry name" value="C5_MeTfrase"/>
</dbReference>
<dbReference type="Pfam" id="PF00145">
    <property type="entry name" value="DNA_methylase"/>
    <property type="match status" value="1"/>
</dbReference>
<dbReference type="InterPro" id="IPR029063">
    <property type="entry name" value="SAM-dependent_MTases_sf"/>
</dbReference>
<evidence type="ECO:0000313" key="5">
    <source>
        <dbReference type="EMBL" id="CAK9105913.1"/>
    </source>
</evidence>
<evidence type="ECO:0000256" key="2">
    <source>
        <dbReference type="ARBA" id="ARBA00022679"/>
    </source>
</evidence>
<dbReference type="InterPro" id="IPR057191">
    <property type="entry name" value="DUF7869"/>
</dbReference>